<evidence type="ECO:0000313" key="5">
    <source>
        <dbReference type="Proteomes" id="UP000694565"/>
    </source>
</evidence>
<evidence type="ECO:0000256" key="1">
    <source>
        <dbReference type="ARBA" id="ARBA00022729"/>
    </source>
</evidence>
<accession>A0A8C3A7Q3</accession>
<keyword evidence="2" id="KW-0391">Immunity</keyword>
<feature type="domain" description="Ig-like" evidence="3">
    <location>
        <begin position="50"/>
        <end position="130"/>
    </location>
</feature>
<dbReference type="SUPFAM" id="SSF48726">
    <property type="entry name" value="Immunoglobulin"/>
    <property type="match status" value="1"/>
</dbReference>
<dbReference type="Gene3D" id="2.60.40.10">
    <property type="entry name" value="Immunoglobulins"/>
    <property type="match status" value="1"/>
</dbReference>
<dbReference type="InterPro" id="IPR036179">
    <property type="entry name" value="Ig-like_dom_sf"/>
</dbReference>
<dbReference type="Ensembl" id="ENSCLMT00005039423.1">
    <property type="protein sequence ID" value="ENSCLMP00005037952.1"/>
    <property type="gene ID" value="ENSCLMG00005018021.1"/>
</dbReference>
<dbReference type="GO" id="GO:0005886">
    <property type="term" value="C:plasma membrane"/>
    <property type="evidence" value="ECO:0007669"/>
    <property type="project" value="TreeGrafter"/>
</dbReference>
<dbReference type="PANTHER" id="PTHR23268">
    <property type="entry name" value="T-CELL RECEPTOR BETA CHAIN"/>
    <property type="match status" value="1"/>
</dbReference>
<dbReference type="SMART" id="SM00406">
    <property type="entry name" value="IGv"/>
    <property type="match status" value="1"/>
</dbReference>
<proteinExistence type="predicted"/>
<dbReference type="Pfam" id="PF07686">
    <property type="entry name" value="V-set"/>
    <property type="match status" value="1"/>
</dbReference>
<dbReference type="GeneTree" id="ENSGT00940000177066"/>
<dbReference type="InterPro" id="IPR013783">
    <property type="entry name" value="Ig-like_fold"/>
</dbReference>
<protein>
    <recommendedName>
        <fullName evidence="3">Ig-like domain-containing protein</fullName>
    </recommendedName>
</protein>
<evidence type="ECO:0000313" key="4">
    <source>
        <dbReference type="Ensembl" id="ENSCLMP00005037952.1"/>
    </source>
</evidence>
<name>A0A8C3A7Q3_CYCLU</name>
<dbReference type="InterPro" id="IPR003599">
    <property type="entry name" value="Ig_sub"/>
</dbReference>
<organism evidence="4 5">
    <name type="scientific">Cyclopterus lumpus</name>
    <name type="common">Lumpsucker</name>
    <dbReference type="NCBI Taxonomy" id="8103"/>
    <lineage>
        <taxon>Eukaryota</taxon>
        <taxon>Metazoa</taxon>
        <taxon>Chordata</taxon>
        <taxon>Craniata</taxon>
        <taxon>Vertebrata</taxon>
        <taxon>Euteleostomi</taxon>
        <taxon>Actinopterygii</taxon>
        <taxon>Neopterygii</taxon>
        <taxon>Teleostei</taxon>
        <taxon>Neoteleostei</taxon>
        <taxon>Acanthomorphata</taxon>
        <taxon>Eupercaria</taxon>
        <taxon>Perciformes</taxon>
        <taxon>Cottioidei</taxon>
        <taxon>Cottales</taxon>
        <taxon>Cyclopteridae</taxon>
        <taxon>Cyclopterus</taxon>
    </lineage>
</organism>
<reference evidence="4" key="2">
    <citation type="submission" date="2025-09" db="UniProtKB">
        <authorList>
            <consortium name="Ensembl"/>
        </authorList>
    </citation>
    <scope>IDENTIFICATION</scope>
</reference>
<dbReference type="SMART" id="SM00409">
    <property type="entry name" value="IG"/>
    <property type="match status" value="1"/>
</dbReference>
<sequence>SGSEHAHLQLFISPIASNGVNSFKMVNGYIHTGLTDGSDVTQTDLLWRNEGHKATMSCSHTKGSSYYQMYWYRQLPGEGMRQIVYTTPSPPHLYESGFGEDKFPATRSDAQTGSLTVEKLLPEDSGVYYCACLNVCNTTWTPKCQSG</sequence>
<dbReference type="PROSITE" id="PS50835">
    <property type="entry name" value="IG_LIKE"/>
    <property type="match status" value="1"/>
</dbReference>
<keyword evidence="5" id="KW-1185">Reference proteome</keyword>
<dbReference type="InterPro" id="IPR013106">
    <property type="entry name" value="Ig_V-set"/>
</dbReference>
<dbReference type="PANTHER" id="PTHR23268:SF102">
    <property type="entry name" value="IMMUNOGLOBULIN V-SET DOMAIN-CONTAINING PROTEIN"/>
    <property type="match status" value="1"/>
</dbReference>
<dbReference type="Proteomes" id="UP000694565">
    <property type="component" value="Unplaced"/>
</dbReference>
<dbReference type="InterPro" id="IPR007110">
    <property type="entry name" value="Ig-like_dom"/>
</dbReference>
<dbReference type="InterPro" id="IPR050413">
    <property type="entry name" value="TCR_beta_variable"/>
</dbReference>
<dbReference type="AlphaFoldDB" id="A0A8C3A7Q3"/>
<dbReference type="GO" id="GO:0007166">
    <property type="term" value="P:cell surface receptor signaling pathway"/>
    <property type="evidence" value="ECO:0007669"/>
    <property type="project" value="TreeGrafter"/>
</dbReference>
<dbReference type="GO" id="GO:0002376">
    <property type="term" value="P:immune system process"/>
    <property type="evidence" value="ECO:0007669"/>
    <property type="project" value="UniProtKB-KW"/>
</dbReference>
<keyword evidence="1" id="KW-0732">Signal</keyword>
<evidence type="ECO:0000259" key="3">
    <source>
        <dbReference type="PROSITE" id="PS50835"/>
    </source>
</evidence>
<reference evidence="4" key="1">
    <citation type="submission" date="2025-08" db="UniProtKB">
        <authorList>
            <consortium name="Ensembl"/>
        </authorList>
    </citation>
    <scope>IDENTIFICATION</scope>
</reference>
<evidence type="ECO:0000256" key="2">
    <source>
        <dbReference type="ARBA" id="ARBA00022859"/>
    </source>
</evidence>